<dbReference type="PANTHER" id="PTHR30582">
    <property type="entry name" value="L,D-TRANSPEPTIDASE"/>
    <property type="match status" value="1"/>
</dbReference>
<protein>
    <submittedName>
        <fullName evidence="9">Murein L,D-transpeptidase</fullName>
    </submittedName>
</protein>
<evidence type="ECO:0000256" key="5">
    <source>
        <dbReference type="ARBA" id="ARBA00023316"/>
    </source>
</evidence>
<feature type="chain" id="PRO_5046777176" evidence="7">
    <location>
        <begin position="23"/>
        <end position="305"/>
    </location>
</feature>
<dbReference type="PROSITE" id="PS52029">
    <property type="entry name" value="LD_TPASE"/>
    <property type="match status" value="1"/>
</dbReference>
<name>A0ABS1MQS9_9ACTN</name>
<sequence>MREGMKRTLVALLAGASLFPLAGPPAVAVAPSVARPAAPARYAHSAGYAPSAGFAPEFAPGYAPGDTARTRAAAAGLVPGIPRGPQRPAPGGRLHIEYVPRSEAGHAARSARCTRFTGPFQRQAERYLRRKPDGRQSAGDCRAIRRFQQAHRIAPATGYAGPVTGAVVRLLRARKDPNRAGHCPVRAERTACVDLDRQLMWVQQAGRVIFDPVPIRSGQPTMETRTGTYRIYLRRRYHISNLYHTPMPFAQFFDRGEAFHGVEDDIYEGPGSHGCINLTWSDARNLWYVLKKHDVVHVWGRKPSG</sequence>
<gene>
    <name evidence="9" type="ORF">JK360_12160</name>
</gene>
<dbReference type="CDD" id="cd16913">
    <property type="entry name" value="YkuD_like"/>
    <property type="match status" value="1"/>
</dbReference>
<dbReference type="InterPro" id="IPR005490">
    <property type="entry name" value="LD_TPept_cat_dom"/>
</dbReference>
<dbReference type="InterPro" id="IPR038063">
    <property type="entry name" value="Transpep_catalytic_dom"/>
</dbReference>
<feature type="active site" description="Nucleophile" evidence="6">
    <location>
        <position position="275"/>
    </location>
</feature>
<feature type="active site" description="Proton donor/acceptor" evidence="6">
    <location>
        <position position="260"/>
    </location>
</feature>
<evidence type="ECO:0000256" key="6">
    <source>
        <dbReference type="PROSITE-ProRule" id="PRU01373"/>
    </source>
</evidence>
<dbReference type="PANTHER" id="PTHR30582:SF33">
    <property type="entry name" value="EXPORTED PROTEIN"/>
    <property type="match status" value="1"/>
</dbReference>
<dbReference type="Proteomes" id="UP000629371">
    <property type="component" value="Unassembled WGS sequence"/>
</dbReference>
<reference evidence="9 10" key="1">
    <citation type="submission" date="2021-01" db="EMBL/GenBank/DDBJ databases">
        <title>WGS of actinomycetes isolated from Thailand.</title>
        <authorList>
            <person name="Thawai C."/>
        </authorList>
    </citation>
    <scope>NUCLEOTIDE SEQUENCE [LARGE SCALE GENOMIC DNA]</scope>
    <source>
        <strain evidence="9 10">CH9-7</strain>
    </source>
</reference>
<evidence type="ECO:0000259" key="8">
    <source>
        <dbReference type="PROSITE" id="PS52029"/>
    </source>
</evidence>
<comment type="caution">
    <text evidence="9">The sequence shown here is derived from an EMBL/GenBank/DDBJ whole genome shotgun (WGS) entry which is preliminary data.</text>
</comment>
<keyword evidence="3 6" id="KW-0133">Cell shape</keyword>
<evidence type="ECO:0000313" key="10">
    <source>
        <dbReference type="Proteomes" id="UP000629371"/>
    </source>
</evidence>
<evidence type="ECO:0000256" key="4">
    <source>
        <dbReference type="ARBA" id="ARBA00022984"/>
    </source>
</evidence>
<dbReference type="Gene3D" id="2.40.440.10">
    <property type="entry name" value="L,D-transpeptidase catalytic domain-like"/>
    <property type="match status" value="1"/>
</dbReference>
<evidence type="ECO:0000256" key="7">
    <source>
        <dbReference type="SAM" id="SignalP"/>
    </source>
</evidence>
<keyword evidence="2" id="KW-0808">Transferase</keyword>
<evidence type="ECO:0000256" key="1">
    <source>
        <dbReference type="ARBA" id="ARBA00004752"/>
    </source>
</evidence>
<feature type="domain" description="L,D-TPase catalytic" evidence="8">
    <location>
        <begin position="189"/>
        <end position="299"/>
    </location>
</feature>
<dbReference type="EMBL" id="JAERRI010000006">
    <property type="protein sequence ID" value="MBL1090146.1"/>
    <property type="molecule type" value="Genomic_DNA"/>
</dbReference>
<dbReference type="SUPFAM" id="SSF141523">
    <property type="entry name" value="L,D-transpeptidase catalytic domain-like"/>
    <property type="match status" value="1"/>
</dbReference>
<dbReference type="Pfam" id="PF03734">
    <property type="entry name" value="YkuD"/>
    <property type="match status" value="1"/>
</dbReference>
<evidence type="ECO:0000256" key="2">
    <source>
        <dbReference type="ARBA" id="ARBA00022679"/>
    </source>
</evidence>
<keyword evidence="5 6" id="KW-0961">Cell wall biogenesis/degradation</keyword>
<keyword evidence="4 6" id="KW-0573">Peptidoglycan synthesis</keyword>
<comment type="pathway">
    <text evidence="1 6">Cell wall biogenesis; peptidoglycan biosynthesis.</text>
</comment>
<keyword evidence="7" id="KW-0732">Signal</keyword>
<keyword evidence="10" id="KW-1185">Reference proteome</keyword>
<accession>A0ABS1MQS9</accession>
<feature type="signal peptide" evidence="7">
    <location>
        <begin position="1"/>
        <end position="22"/>
    </location>
</feature>
<evidence type="ECO:0000256" key="3">
    <source>
        <dbReference type="ARBA" id="ARBA00022960"/>
    </source>
</evidence>
<dbReference type="InterPro" id="IPR050979">
    <property type="entry name" value="LD-transpeptidase"/>
</dbReference>
<evidence type="ECO:0000313" key="9">
    <source>
        <dbReference type="EMBL" id="MBL1090146.1"/>
    </source>
</evidence>
<organism evidence="9 10">
    <name type="scientific">Streptomyces siderophoricus</name>
    <dbReference type="NCBI Taxonomy" id="2802281"/>
    <lineage>
        <taxon>Bacteria</taxon>
        <taxon>Bacillati</taxon>
        <taxon>Actinomycetota</taxon>
        <taxon>Actinomycetes</taxon>
        <taxon>Kitasatosporales</taxon>
        <taxon>Streptomycetaceae</taxon>
        <taxon>Streptomyces</taxon>
    </lineage>
</organism>
<proteinExistence type="predicted"/>